<organism evidence="1 2">
    <name type="scientific">Parabacteroides goldsteinii DSM 19448 = WAL 12034</name>
    <dbReference type="NCBI Taxonomy" id="927665"/>
    <lineage>
        <taxon>Bacteria</taxon>
        <taxon>Pseudomonadati</taxon>
        <taxon>Bacteroidota</taxon>
        <taxon>Bacteroidia</taxon>
        <taxon>Bacteroidales</taxon>
        <taxon>Tannerellaceae</taxon>
        <taxon>Parabacteroides</taxon>
    </lineage>
</organism>
<name>A0A0F5JJ45_9BACT</name>
<dbReference type="Proteomes" id="UP000033047">
    <property type="component" value="Unassembled WGS sequence"/>
</dbReference>
<dbReference type="Gene3D" id="2.60.40.3080">
    <property type="match status" value="1"/>
</dbReference>
<dbReference type="STRING" id="927665.HMPREF1535_01303"/>
<dbReference type="HOGENOM" id="CLU_2194402_0_0_10"/>
<dbReference type="RefSeq" id="WP_082150349.1">
    <property type="nucleotide sequence ID" value="NZ_KQ033912.1"/>
</dbReference>
<dbReference type="AlphaFoldDB" id="A0A0F5JJ45"/>
<protein>
    <recommendedName>
        <fullName evidence="3">DUF3244 domain-containing protein</fullName>
    </recommendedName>
</protein>
<dbReference type="EMBL" id="AQHV01000009">
    <property type="protein sequence ID" value="KKB57482.1"/>
    <property type="molecule type" value="Genomic_DNA"/>
</dbReference>
<comment type="caution">
    <text evidence="1">The sequence shown here is derived from an EMBL/GenBank/DDBJ whole genome shotgun (WGS) entry which is preliminary data.</text>
</comment>
<evidence type="ECO:0008006" key="3">
    <source>
        <dbReference type="Google" id="ProtNLM"/>
    </source>
</evidence>
<dbReference type="PATRIC" id="fig|927665.4.peg.1332"/>
<evidence type="ECO:0000313" key="1">
    <source>
        <dbReference type="EMBL" id="KKB57482.1"/>
    </source>
</evidence>
<dbReference type="Pfam" id="PF11589">
    <property type="entry name" value="DUF3244"/>
    <property type="match status" value="1"/>
</dbReference>
<sequence>MKRCLLVAMLLCVTIAGFAKREKIYLNDRRRSLMPPIEAYIDGQVLELGISDELKTLDIVIEDVAGNIVFDSSIEGYSRTIPLELDLKKGTYIIIVLSDEYKLWGNFSIE</sequence>
<proteinExistence type="predicted"/>
<gene>
    <name evidence="1" type="ORF">HMPREF1535_01303</name>
</gene>
<dbReference type="InterPro" id="IPR021638">
    <property type="entry name" value="DUF3244"/>
</dbReference>
<accession>A0A0F5JJ45</accession>
<reference evidence="1 2" key="1">
    <citation type="submission" date="2013-04" db="EMBL/GenBank/DDBJ databases">
        <title>The Genome Sequence of Parabacteroides goldsteinii DSM 19448.</title>
        <authorList>
            <consortium name="The Broad Institute Genomics Platform"/>
            <person name="Earl A."/>
            <person name="Ward D."/>
            <person name="Feldgarden M."/>
            <person name="Gevers D."/>
            <person name="Martens E."/>
            <person name="Sakamoto M."/>
            <person name="Benno Y."/>
            <person name="Song Y."/>
            <person name="Liu C."/>
            <person name="Lee J."/>
            <person name="Bolanos M."/>
            <person name="Vaisanen M.L."/>
            <person name="Finegold S.M."/>
            <person name="Walker B."/>
            <person name="Young S."/>
            <person name="Zeng Q."/>
            <person name="Gargeya S."/>
            <person name="Fitzgerald M."/>
            <person name="Haas B."/>
            <person name="Abouelleil A."/>
            <person name="Allen A.W."/>
            <person name="Alvarado L."/>
            <person name="Arachchi H.M."/>
            <person name="Berlin A.M."/>
            <person name="Chapman S.B."/>
            <person name="Gainer-Dewar J."/>
            <person name="Goldberg J."/>
            <person name="Griggs A."/>
            <person name="Gujja S."/>
            <person name="Hansen M."/>
            <person name="Howarth C."/>
            <person name="Imamovic A."/>
            <person name="Ireland A."/>
            <person name="Larimer J."/>
            <person name="McCowan C."/>
            <person name="Murphy C."/>
            <person name="Pearson M."/>
            <person name="Poon T.W."/>
            <person name="Priest M."/>
            <person name="Roberts A."/>
            <person name="Saif S."/>
            <person name="Shea T."/>
            <person name="Sisk P."/>
            <person name="Sykes S."/>
            <person name="Wortman J."/>
            <person name="Nusbaum C."/>
            <person name="Birren B."/>
        </authorList>
    </citation>
    <scope>NUCLEOTIDE SEQUENCE [LARGE SCALE GENOMIC DNA]</scope>
    <source>
        <strain evidence="1 2">DSM 19448</strain>
    </source>
</reference>
<evidence type="ECO:0000313" key="2">
    <source>
        <dbReference type="Proteomes" id="UP000033047"/>
    </source>
</evidence>